<proteinExistence type="inferred from homology"/>
<dbReference type="AlphaFoldDB" id="A0A316V8I5"/>
<accession>A0A316V8I5</accession>
<dbReference type="EMBL" id="KZ819605">
    <property type="protein sequence ID" value="PWN32503.1"/>
    <property type="molecule type" value="Genomic_DNA"/>
</dbReference>
<keyword evidence="6" id="KW-0443">Lipid metabolism</keyword>
<dbReference type="Pfam" id="PF01066">
    <property type="entry name" value="CDP-OH_P_transf"/>
    <property type="match status" value="1"/>
</dbReference>
<evidence type="ECO:0000256" key="8">
    <source>
        <dbReference type="ARBA" id="ARBA00023209"/>
    </source>
</evidence>
<dbReference type="Proteomes" id="UP000245771">
    <property type="component" value="Unassembled WGS sequence"/>
</dbReference>
<dbReference type="PANTHER" id="PTHR14269:SF60">
    <property type="entry name" value="CARDIOLIPIN SYNTHASE (CMP-FORMING)"/>
    <property type="match status" value="1"/>
</dbReference>
<evidence type="ECO:0000256" key="11">
    <source>
        <dbReference type="SAM" id="Phobius"/>
    </source>
</evidence>
<name>A0A316V8I5_9BASI</name>
<dbReference type="InterPro" id="IPR000462">
    <property type="entry name" value="CDP-OH_P_trans"/>
</dbReference>
<dbReference type="GO" id="GO:0005739">
    <property type="term" value="C:mitochondrion"/>
    <property type="evidence" value="ECO:0007669"/>
    <property type="project" value="TreeGrafter"/>
</dbReference>
<keyword evidence="5 11" id="KW-1133">Transmembrane helix</keyword>
<dbReference type="InParanoid" id="A0A316V8I5"/>
<comment type="similarity">
    <text evidence="10">Belongs to the CDP-alcohol phosphatidyltransferase class-I family.</text>
</comment>
<gene>
    <name evidence="12" type="ORF">FA14DRAFT_161911</name>
</gene>
<keyword evidence="7 11" id="KW-0472">Membrane</keyword>
<evidence type="ECO:0000256" key="10">
    <source>
        <dbReference type="RuleBase" id="RU003750"/>
    </source>
</evidence>
<evidence type="ECO:0000256" key="6">
    <source>
        <dbReference type="ARBA" id="ARBA00023098"/>
    </source>
</evidence>
<keyword evidence="9" id="KW-1208">Phospholipid metabolism</keyword>
<keyword evidence="2" id="KW-0444">Lipid biosynthesis</keyword>
<evidence type="ECO:0000313" key="12">
    <source>
        <dbReference type="EMBL" id="PWN32503.1"/>
    </source>
</evidence>
<keyword evidence="8" id="KW-0594">Phospholipid biosynthesis</keyword>
<evidence type="ECO:0000256" key="7">
    <source>
        <dbReference type="ARBA" id="ARBA00023136"/>
    </source>
</evidence>
<dbReference type="GO" id="GO:0043337">
    <property type="term" value="F:cardiolipin synthase (CMP-forming)"/>
    <property type="evidence" value="ECO:0007669"/>
    <property type="project" value="TreeGrafter"/>
</dbReference>
<evidence type="ECO:0000313" key="13">
    <source>
        <dbReference type="Proteomes" id="UP000245771"/>
    </source>
</evidence>
<evidence type="ECO:0000256" key="2">
    <source>
        <dbReference type="ARBA" id="ARBA00022516"/>
    </source>
</evidence>
<dbReference type="STRING" id="1280837.A0A316V8I5"/>
<dbReference type="InterPro" id="IPR050324">
    <property type="entry name" value="CDP-alcohol_PTase-I"/>
</dbReference>
<dbReference type="PANTHER" id="PTHR14269">
    <property type="entry name" value="CDP-DIACYLGLYCEROL--GLYCEROL-3-PHOSPHATE 3-PHOSPHATIDYLTRANSFERASE-RELATED"/>
    <property type="match status" value="1"/>
</dbReference>
<evidence type="ECO:0000256" key="5">
    <source>
        <dbReference type="ARBA" id="ARBA00022989"/>
    </source>
</evidence>
<sequence>MTFRQVIGRRITLLPTLQQQPIAKRCFSSLVVGYSVNSSLLDRRRHYSLTKVIQSPIRSSYFHPGIRLLSTTSSLFDIKKNDPIPSSSVESTSPQTSESGKVGPILEDYEPQKLSEDILTIPNVLTIMRLLSTPVLGYLVLIDEMQYALGLLAVSGFTDLLDGYLARKFGSATVFGSIADPAADKALMTVMVGVLAWRGLIPIPLVLLIIGRDVGLVLSAFLIRWKSLPEPKTFQRYWDPRLPSAKVKPTQISKYNTFLQIILVGICTLLASMSDPWRTWWSEREGLWEDKSTLPVGEGRESTTENILTNEKRDQWGNLAKKVWHSFMLLVATTTAWSGASYMFGTGAVQNVGKIARQRVSAASKTGTK</sequence>
<dbReference type="InterPro" id="IPR043130">
    <property type="entry name" value="CDP-OH_PTrfase_TM_dom"/>
</dbReference>
<protein>
    <recommendedName>
        <fullName evidence="14">CDP-alcohol phosphatidyltransferase</fullName>
    </recommendedName>
</protein>
<evidence type="ECO:0000256" key="3">
    <source>
        <dbReference type="ARBA" id="ARBA00022679"/>
    </source>
</evidence>
<evidence type="ECO:0000256" key="1">
    <source>
        <dbReference type="ARBA" id="ARBA00004141"/>
    </source>
</evidence>
<comment type="subcellular location">
    <subcellularLocation>
        <location evidence="1">Membrane</location>
        <topology evidence="1">Multi-pass membrane protein</topology>
    </subcellularLocation>
</comment>
<evidence type="ECO:0008006" key="14">
    <source>
        <dbReference type="Google" id="ProtNLM"/>
    </source>
</evidence>
<dbReference type="GO" id="GO:0032049">
    <property type="term" value="P:cardiolipin biosynthetic process"/>
    <property type="evidence" value="ECO:0007669"/>
    <property type="project" value="TreeGrafter"/>
</dbReference>
<evidence type="ECO:0000256" key="4">
    <source>
        <dbReference type="ARBA" id="ARBA00022692"/>
    </source>
</evidence>
<dbReference type="GO" id="GO:0016020">
    <property type="term" value="C:membrane"/>
    <property type="evidence" value="ECO:0007669"/>
    <property type="project" value="UniProtKB-SubCell"/>
</dbReference>
<feature type="transmembrane region" description="Helical" evidence="11">
    <location>
        <begin position="323"/>
        <end position="344"/>
    </location>
</feature>
<keyword evidence="3 10" id="KW-0808">Transferase</keyword>
<feature type="transmembrane region" description="Helical" evidence="11">
    <location>
        <begin position="255"/>
        <end position="273"/>
    </location>
</feature>
<dbReference type="RefSeq" id="XP_025352805.1">
    <property type="nucleotide sequence ID" value="XM_025499338.1"/>
</dbReference>
<dbReference type="Gene3D" id="1.20.120.1760">
    <property type="match status" value="1"/>
</dbReference>
<dbReference type="PROSITE" id="PS00379">
    <property type="entry name" value="CDP_ALCOHOL_P_TRANSF"/>
    <property type="match status" value="1"/>
</dbReference>
<dbReference type="InterPro" id="IPR048254">
    <property type="entry name" value="CDP_ALCOHOL_P_TRANSF_CS"/>
</dbReference>
<dbReference type="OrthoDB" id="10020554at2759"/>
<dbReference type="GeneID" id="37021119"/>
<evidence type="ECO:0000256" key="9">
    <source>
        <dbReference type="ARBA" id="ARBA00023264"/>
    </source>
</evidence>
<organism evidence="12 13">
    <name type="scientific">Meira miltonrushii</name>
    <dbReference type="NCBI Taxonomy" id="1280837"/>
    <lineage>
        <taxon>Eukaryota</taxon>
        <taxon>Fungi</taxon>
        <taxon>Dikarya</taxon>
        <taxon>Basidiomycota</taxon>
        <taxon>Ustilaginomycotina</taxon>
        <taxon>Exobasidiomycetes</taxon>
        <taxon>Exobasidiales</taxon>
        <taxon>Brachybasidiaceae</taxon>
        <taxon>Meira</taxon>
    </lineage>
</organism>
<keyword evidence="13" id="KW-1185">Reference proteome</keyword>
<keyword evidence="4 11" id="KW-0812">Transmembrane</keyword>
<reference evidence="12 13" key="1">
    <citation type="journal article" date="2018" name="Mol. Biol. Evol.">
        <title>Broad Genomic Sampling Reveals a Smut Pathogenic Ancestry of the Fungal Clade Ustilaginomycotina.</title>
        <authorList>
            <person name="Kijpornyongpan T."/>
            <person name="Mondo S.J."/>
            <person name="Barry K."/>
            <person name="Sandor L."/>
            <person name="Lee J."/>
            <person name="Lipzen A."/>
            <person name="Pangilinan J."/>
            <person name="LaButti K."/>
            <person name="Hainaut M."/>
            <person name="Henrissat B."/>
            <person name="Grigoriev I.V."/>
            <person name="Spatafora J.W."/>
            <person name="Aime M.C."/>
        </authorList>
    </citation>
    <scope>NUCLEOTIDE SEQUENCE [LARGE SCALE GENOMIC DNA]</scope>
    <source>
        <strain evidence="12 13">MCA 3882</strain>
    </source>
</reference>